<evidence type="ECO:0000256" key="1">
    <source>
        <dbReference type="SAM" id="SignalP"/>
    </source>
</evidence>
<name>A0A501PBU8_9PROT</name>
<feature type="chain" id="PRO_5021327656" description="Invasion associated locus B family protein" evidence="1">
    <location>
        <begin position="25"/>
        <end position="172"/>
    </location>
</feature>
<dbReference type="InterPro" id="IPR010642">
    <property type="entry name" value="Invasion_prot_B"/>
</dbReference>
<keyword evidence="1" id="KW-0732">Signal</keyword>
<dbReference type="EMBL" id="VFIY01000018">
    <property type="protein sequence ID" value="TPD57344.1"/>
    <property type="molecule type" value="Genomic_DNA"/>
</dbReference>
<dbReference type="Gene3D" id="2.60.40.1880">
    <property type="entry name" value="Invasion associated locus B (IalB) protein"/>
    <property type="match status" value="1"/>
</dbReference>
<gene>
    <name evidence="2" type="ORF">FIV46_14550</name>
</gene>
<keyword evidence="3" id="KW-1185">Reference proteome</keyword>
<accession>A0A501PBU8</accession>
<dbReference type="AlphaFoldDB" id="A0A501PBU8"/>
<dbReference type="Proteomes" id="UP000319148">
    <property type="component" value="Unassembled WGS sequence"/>
</dbReference>
<dbReference type="RefSeq" id="WP_139941659.1">
    <property type="nucleotide sequence ID" value="NZ_JBHSYP010000005.1"/>
</dbReference>
<dbReference type="InterPro" id="IPR038696">
    <property type="entry name" value="IalB_sf"/>
</dbReference>
<protein>
    <recommendedName>
        <fullName evidence="4">Invasion associated locus B family protein</fullName>
    </recommendedName>
</protein>
<evidence type="ECO:0008006" key="4">
    <source>
        <dbReference type="Google" id="ProtNLM"/>
    </source>
</evidence>
<evidence type="ECO:0000313" key="2">
    <source>
        <dbReference type="EMBL" id="TPD57344.1"/>
    </source>
</evidence>
<dbReference type="Pfam" id="PF06776">
    <property type="entry name" value="IalB"/>
    <property type="match status" value="1"/>
</dbReference>
<organism evidence="2 3">
    <name type="scientific">Emcibacter nanhaiensis</name>
    <dbReference type="NCBI Taxonomy" id="1505037"/>
    <lineage>
        <taxon>Bacteria</taxon>
        <taxon>Pseudomonadati</taxon>
        <taxon>Pseudomonadota</taxon>
        <taxon>Alphaproteobacteria</taxon>
        <taxon>Emcibacterales</taxon>
        <taxon>Emcibacteraceae</taxon>
        <taxon>Emcibacter</taxon>
    </lineage>
</organism>
<reference evidence="3" key="1">
    <citation type="submission" date="2019-06" db="EMBL/GenBank/DDBJ databases">
        <title>The complete genome of Emcibacter congregatus ZYLT.</title>
        <authorList>
            <person name="Zhao Z."/>
        </authorList>
    </citation>
    <scope>NUCLEOTIDE SEQUENCE [LARGE SCALE GENOMIC DNA]</scope>
    <source>
        <strain evidence="3">MCCC 1A06723</strain>
    </source>
</reference>
<dbReference type="OrthoDB" id="9806572at2"/>
<evidence type="ECO:0000313" key="3">
    <source>
        <dbReference type="Proteomes" id="UP000319148"/>
    </source>
</evidence>
<comment type="caution">
    <text evidence="2">The sequence shown here is derived from an EMBL/GenBank/DDBJ whole genome shotgun (WGS) entry which is preliminary data.</text>
</comment>
<proteinExistence type="predicted"/>
<feature type="signal peptide" evidence="1">
    <location>
        <begin position="1"/>
        <end position="24"/>
    </location>
</feature>
<sequence>MKTIGTGFFVLLVTVLFSGTAAQADSRQLLGSFKSWDAFVLKKSDGEKVCYMISVPKRKLPASLKHGNPFITVSHKPKRKISNELNFVVGYSFKKDSTVTMVVDKGRSFKLFTSGDGAWGYDAKQDNAMASAMKRGMNVEMRGTSGRGNATSYQFSLSGFTAAHNAITKACR</sequence>